<dbReference type="SUPFAM" id="SSF88723">
    <property type="entry name" value="PIN domain-like"/>
    <property type="match status" value="1"/>
</dbReference>
<feature type="transmembrane region" description="Helical" evidence="1">
    <location>
        <begin position="35"/>
        <end position="56"/>
    </location>
</feature>
<evidence type="ECO:0000313" key="3">
    <source>
        <dbReference type="EMBL" id="PIS17572.1"/>
    </source>
</evidence>
<evidence type="ECO:0000259" key="2">
    <source>
        <dbReference type="Pfam" id="PF01850"/>
    </source>
</evidence>
<gene>
    <name evidence="3" type="ORF">COT54_03945</name>
</gene>
<organism evidence="3 4">
    <name type="scientific">Candidatus Collierbacteria bacterium CG09_land_8_20_14_0_10_46_12</name>
    <dbReference type="NCBI Taxonomy" id="1974533"/>
    <lineage>
        <taxon>Bacteria</taxon>
        <taxon>Candidatus Collieribacteriota</taxon>
    </lineage>
</organism>
<dbReference type="InterPro" id="IPR002716">
    <property type="entry name" value="PIN_dom"/>
</dbReference>
<dbReference type="Gene3D" id="3.40.50.1010">
    <property type="entry name" value="5'-nuclease"/>
    <property type="match status" value="1"/>
</dbReference>
<proteinExistence type="predicted"/>
<dbReference type="AlphaFoldDB" id="A0A2H0WY49"/>
<dbReference type="Pfam" id="PF01850">
    <property type="entry name" value="PIN"/>
    <property type="match status" value="1"/>
</dbReference>
<feature type="domain" description="PIN" evidence="2">
    <location>
        <begin position="2"/>
        <end position="124"/>
    </location>
</feature>
<name>A0A2H0WY49_9BACT</name>
<reference evidence="4" key="1">
    <citation type="submission" date="2017-09" db="EMBL/GenBank/DDBJ databases">
        <title>Depth-based differentiation of microbial function through sediment-hosted aquifers and enrichment of novel symbionts in the deep terrestrial subsurface.</title>
        <authorList>
            <person name="Probst A.J."/>
            <person name="Ladd B."/>
            <person name="Jarett J.K."/>
            <person name="Geller-Mcgrath D.E."/>
            <person name="Sieber C.M.K."/>
            <person name="Emerson J.B."/>
            <person name="Anantharaman K."/>
            <person name="Thomas B.C."/>
            <person name="Malmstrom R."/>
            <person name="Stieglmeier M."/>
            <person name="Klingl A."/>
            <person name="Woyke T."/>
            <person name="Ryan C.M."/>
            <person name="Banfield J.F."/>
        </authorList>
    </citation>
    <scope>NUCLEOTIDE SEQUENCE [LARGE SCALE GENOMIC DNA]</scope>
</reference>
<protein>
    <recommendedName>
        <fullName evidence="2">PIN domain-containing protein</fullName>
    </recommendedName>
</protein>
<keyword evidence="1" id="KW-1133">Transmembrane helix</keyword>
<comment type="caution">
    <text evidence="3">The sequence shown here is derived from an EMBL/GenBank/DDBJ whole genome shotgun (WGS) entry which is preliminary data.</text>
</comment>
<evidence type="ECO:0000313" key="4">
    <source>
        <dbReference type="Proteomes" id="UP000229574"/>
    </source>
</evidence>
<keyword evidence="1" id="KW-0812">Transmembrane</keyword>
<accession>A0A2H0WY49</accession>
<dbReference type="Proteomes" id="UP000229574">
    <property type="component" value="Unassembled WGS sequence"/>
</dbReference>
<sequence length="128" mass="15129">MIFVDTNYFIRAIEKDDRKQTRVVEELLLDGANGLFLLCSSTVVFFEIYWVIGKVYGRKGTDLKKILDNVLGLRFIIWKERELLEKSVEEMRKYNYDLEDAYNVEYAKNVGVSELASFDEKLQKLWKV</sequence>
<evidence type="ECO:0000256" key="1">
    <source>
        <dbReference type="SAM" id="Phobius"/>
    </source>
</evidence>
<keyword evidence="1" id="KW-0472">Membrane</keyword>
<dbReference type="InterPro" id="IPR029060">
    <property type="entry name" value="PIN-like_dom_sf"/>
</dbReference>
<dbReference type="EMBL" id="PEYY01000144">
    <property type="protein sequence ID" value="PIS17572.1"/>
    <property type="molecule type" value="Genomic_DNA"/>
</dbReference>